<dbReference type="eggNOG" id="COG3842">
    <property type="taxonomic scope" value="Bacteria"/>
</dbReference>
<evidence type="ECO:0000256" key="1">
    <source>
        <dbReference type="ARBA" id="ARBA00022448"/>
    </source>
</evidence>
<keyword evidence="2" id="KW-0547">Nucleotide-binding</keyword>
<accession>I3CI10</accession>
<dbReference type="InterPro" id="IPR003593">
    <property type="entry name" value="AAA+_ATPase"/>
</dbReference>
<feature type="domain" description="ABC transporter" evidence="4">
    <location>
        <begin position="2"/>
        <end position="241"/>
    </location>
</feature>
<evidence type="ECO:0000256" key="2">
    <source>
        <dbReference type="ARBA" id="ARBA00022741"/>
    </source>
</evidence>
<dbReference type="PANTHER" id="PTHR42781:SF4">
    <property type="entry name" value="SPERMIDINE_PUTRESCINE IMPORT ATP-BINDING PROTEIN POTA"/>
    <property type="match status" value="1"/>
</dbReference>
<dbReference type="HOGENOM" id="CLU_000604_1_22_6"/>
<keyword evidence="6" id="KW-1185">Reference proteome</keyword>
<dbReference type="Proteomes" id="UP000005744">
    <property type="component" value="Unassembled WGS sequence"/>
</dbReference>
<dbReference type="InterPro" id="IPR017871">
    <property type="entry name" value="ABC_transporter-like_CS"/>
</dbReference>
<organism evidence="5 6">
    <name type="scientific">Beggiatoa alba B18LD</name>
    <dbReference type="NCBI Taxonomy" id="395493"/>
    <lineage>
        <taxon>Bacteria</taxon>
        <taxon>Pseudomonadati</taxon>
        <taxon>Pseudomonadota</taxon>
        <taxon>Gammaproteobacteria</taxon>
        <taxon>Thiotrichales</taxon>
        <taxon>Thiotrichaceae</taxon>
        <taxon>Beggiatoa</taxon>
    </lineage>
</organism>
<gene>
    <name evidence="5" type="ORF">BegalDRAFT_2402</name>
</gene>
<reference evidence="5 6" key="1">
    <citation type="submission" date="2011-11" db="EMBL/GenBank/DDBJ databases">
        <title>Improved High-Quality Draft sequence of Beggiatoa alba B18lD.</title>
        <authorList>
            <consortium name="US DOE Joint Genome Institute"/>
            <person name="Lucas S."/>
            <person name="Han J."/>
            <person name="Lapidus A."/>
            <person name="Cheng J.-F."/>
            <person name="Goodwin L."/>
            <person name="Pitluck S."/>
            <person name="Peters L."/>
            <person name="Mikhailova N."/>
            <person name="Held B."/>
            <person name="Detter J.C."/>
            <person name="Han C."/>
            <person name="Tapia R."/>
            <person name="Land M."/>
            <person name="Hauser L."/>
            <person name="Kyrpides N."/>
            <person name="Ivanova N."/>
            <person name="Pagani I."/>
            <person name="Samuel K."/>
            <person name="Teske A."/>
            <person name="Mueller J."/>
            <person name="Woyke T."/>
        </authorList>
    </citation>
    <scope>NUCLEOTIDE SEQUENCE [LARGE SCALE GENOMIC DNA]</scope>
    <source>
        <strain evidence="5 6">B18LD</strain>
    </source>
</reference>
<dbReference type="SMART" id="SM00382">
    <property type="entry name" value="AAA"/>
    <property type="match status" value="1"/>
</dbReference>
<dbReference type="AlphaFoldDB" id="I3CI10"/>
<evidence type="ECO:0000313" key="6">
    <source>
        <dbReference type="Proteomes" id="UP000005744"/>
    </source>
</evidence>
<dbReference type="PROSITE" id="PS00211">
    <property type="entry name" value="ABC_TRANSPORTER_1"/>
    <property type="match status" value="1"/>
</dbReference>
<name>I3CI10_9GAMM</name>
<keyword evidence="3" id="KW-0067">ATP-binding</keyword>
<evidence type="ECO:0000313" key="5">
    <source>
        <dbReference type="EMBL" id="EIJ43253.1"/>
    </source>
</evidence>
<dbReference type="Gene3D" id="3.40.50.300">
    <property type="entry name" value="P-loop containing nucleotide triphosphate hydrolases"/>
    <property type="match status" value="1"/>
</dbReference>
<dbReference type="RefSeq" id="WP_002690280.1">
    <property type="nucleotide sequence ID" value="NZ_JH600070.1"/>
</dbReference>
<dbReference type="GO" id="GO:0005524">
    <property type="term" value="F:ATP binding"/>
    <property type="evidence" value="ECO:0007669"/>
    <property type="project" value="UniProtKB-KW"/>
</dbReference>
<sequence>MAINVNIRKHLIEKHRRFELNVQFQASTNFLVLFGPSGAGKSLTLQSIAGLITPEQGTITINNTILFDSQTHINIPVHCRNIGYLPQNYALFPHLTVMDNIGFGLKKFWQWSLNKAEQQRVQDIMHLFEISNLANSFPRSLSGGQQQRVALARALVCKPNLLLLDEPFAALNPLLRTKMRNELLQIQKLFNTPVVIITHDQADVDAFGETVVIIDDGKAQQIYNHKNRIRETPDLSITNLMLSNHEALNEA</sequence>
<evidence type="ECO:0000259" key="4">
    <source>
        <dbReference type="PROSITE" id="PS50893"/>
    </source>
</evidence>
<evidence type="ECO:0000256" key="3">
    <source>
        <dbReference type="ARBA" id="ARBA00022840"/>
    </source>
</evidence>
<dbReference type="PROSITE" id="PS50893">
    <property type="entry name" value="ABC_TRANSPORTER_2"/>
    <property type="match status" value="1"/>
</dbReference>
<dbReference type="EMBL" id="JH600070">
    <property type="protein sequence ID" value="EIJ43253.1"/>
    <property type="molecule type" value="Genomic_DNA"/>
</dbReference>
<dbReference type="Pfam" id="PF00005">
    <property type="entry name" value="ABC_tran"/>
    <property type="match status" value="1"/>
</dbReference>
<dbReference type="GO" id="GO:0016887">
    <property type="term" value="F:ATP hydrolysis activity"/>
    <property type="evidence" value="ECO:0007669"/>
    <property type="project" value="InterPro"/>
</dbReference>
<keyword evidence="1" id="KW-0813">Transport</keyword>
<proteinExistence type="predicted"/>
<dbReference type="STRING" id="395493.BegalDRAFT_2402"/>
<dbReference type="InterPro" id="IPR027417">
    <property type="entry name" value="P-loop_NTPase"/>
</dbReference>
<protein>
    <submittedName>
        <fullName evidence="5">ABC-type sulfate/molybdate transport system, ATPase component</fullName>
    </submittedName>
</protein>
<dbReference type="PANTHER" id="PTHR42781">
    <property type="entry name" value="SPERMIDINE/PUTRESCINE IMPORT ATP-BINDING PROTEIN POTA"/>
    <property type="match status" value="1"/>
</dbReference>
<dbReference type="SUPFAM" id="SSF52540">
    <property type="entry name" value="P-loop containing nucleoside triphosphate hydrolases"/>
    <property type="match status" value="1"/>
</dbReference>
<dbReference type="InterPro" id="IPR050093">
    <property type="entry name" value="ABC_SmlMolc_Importer"/>
</dbReference>
<dbReference type="InterPro" id="IPR003439">
    <property type="entry name" value="ABC_transporter-like_ATP-bd"/>
</dbReference>
<dbReference type="OrthoDB" id="9802264at2"/>